<dbReference type="PANTHER" id="PTHR11360:SF240">
    <property type="entry name" value="MONOCARBOXYLATE TRANSPORTER (EUROFUNG)-RELATED"/>
    <property type="match status" value="1"/>
</dbReference>
<protein>
    <submittedName>
        <fullName evidence="5">MFS general substrate transporter</fullName>
    </submittedName>
</protein>
<feature type="transmembrane region" description="Helical" evidence="3">
    <location>
        <begin position="244"/>
        <end position="266"/>
    </location>
</feature>
<dbReference type="GO" id="GO:0022857">
    <property type="term" value="F:transmembrane transporter activity"/>
    <property type="evidence" value="ECO:0007669"/>
    <property type="project" value="InterPro"/>
</dbReference>
<dbReference type="Proteomes" id="UP000800036">
    <property type="component" value="Unassembled WGS sequence"/>
</dbReference>
<dbReference type="AlphaFoldDB" id="A0A6A5VIU3"/>
<feature type="transmembrane region" description="Helical" evidence="3">
    <location>
        <begin position="169"/>
        <end position="194"/>
    </location>
</feature>
<evidence type="ECO:0000256" key="3">
    <source>
        <dbReference type="SAM" id="Phobius"/>
    </source>
</evidence>
<comment type="similarity">
    <text evidence="2">Belongs to the major facilitator superfamily. Monocarboxylate porter (TC 2.A.1.13) family.</text>
</comment>
<feature type="transmembrane region" description="Helical" evidence="3">
    <location>
        <begin position="373"/>
        <end position="392"/>
    </location>
</feature>
<organism evidence="5 6">
    <name type="scientific">Bimuria novae-zelandiae CBS 107.79</name>
    <dbReference type="NCBI Taxonomy" id="1447943"/>
    <lineage>
        <taxon>Eukaryota</taxon>
        <taxon>Fungi</taxon>
        <taxon>Dikarya</taxon>
        <taxon>Ascomycota</taxon>
        <taxon>Pezizomycotina</taxon>
        <taxon>Dothideomycetes</taxon>
        <taxon>Pleosporomycetidae</taxon>
        <taxon>Pleosporales</taxon>
        <taxon>Massarineae</taxon>
        <taxon>Didymosphaeriaceae</taxon>
        <taxon>Bimuria</taxon>
    </lineage>
</organism>
<dbReference type="InterPro" id="IPR050327">
    <property type="entry name" value="Proton-linked_MCT"/>
</dbReference>
<feature type="transmembrane region" description="Helical" evidence="3">
    <location>
        <begin position="333"/>
        <end position="361"/>
    </location>
</feature>
<dbReference type="InterPro" id="IPR011701">
    <property type="entry name" value="MFS"/>
</dbReference>
<feature type="transmembrane region" description="Helical" evidence="3">
    <location>
        <begin position="82"/>
        <end position="104"/>
    </location>
</feature>
<feature type="domain" description="Major facilitator superfamily (MFS) profile" evidence="4">
    <location>
        <begin position="243"/>
        <end position="433"/>
    </location>
</feature>
<gene>
    <name evidence="5" type="ORF">BU23DRAFT_453034</name>
</gene>
<evidence type="ECO:0000313" key="6">
    <source>
        <dbReference type="Proteomes" id="UP000800036"/>
    </source>
</evidence>
<feature type="transmembrane region" description="Helical" evidence="3">
    <location>
        <begin position="41"/>
        <end position="70"/>
    </location>
</feature>
<feature type="transmembrane region" description="Helical" evidence="3">
    <location>
        <begin position="135"/>
        <end position="157"/>
    </location>
</feature>
<dbReference type="Pfam" id="PF07690">
    <property type="entry name" value="MFS_1"/>
    <property type="match status" value="1"/>
</dbReference>
<evidence type="ECO:0000256" key="2">
    <source>
        <dbReference type="ARBA" id="ARBA00006727"/>
    </source>
</evidence>
<feature type="transmembrane region" description="Helical" evidence="3">
    <location>
        <begin position="111"/>
        <end position="129"/>
    </location>
</feature>
<dbReference type="PANTHER" id="PTHR11360">
    <property type="entry name" value="MONOCARBOXYLATE TRANSPORTER"/>
    <property type="match status" value="1"/>
</dbReference>
<sequence length="433" mass="46623">MEPHPAPAIIAKNAQPLACLESHPLELFDESEEYPDGGKDAWLVVFGAWCAMIPSMGLLNTIGVLQAWVWQHQLRDYTEFDIGWIFGLYACFLYLAGAQVGPIFDAHDIRIVIIPGSVGVVASVMILSVCEEYYQFLLTFGVLGGLSASCQFTPAIATIGHWFSKRRALATGIACTAGGIGGIVFPLIILYAAPIIGYPWAIRIVGFICLITGFLACILLQKRLPHNKKGGASIDLKALKDKNYALTTLAVWLIEFAVFIPYAYISSYAIAQGVDPQTAYRLSALLNVGAIPGRALPGYMADRFGYFNIMCITSFTCATFIFALWLTSGANEAAITAFAIVFGFWSGAAISLTPVCIGQVCKTEDYGKRSGTTFSISSIAVLVAIPIAGAIINTSGGGFTWLIVFAGASYMAAFLAFLVTRVVAGGRDWWTIF</sequence>
<reference evidence="5" key="1">
    <citation type="journal article" date="2020" name="Stud. Mycol.">
        <title>101 Dothideomycetes genomes: a test case for predicting lifestyles and emergence of pathogens.</title>
        <authorList>
            <person name="Haridas S."/>
            <person name="Albert R."/>
            <person name="Binder M."/>
            <person name="Bloem J."/>
            <person name="Labutti K."/>
            <person name="Salamov A."/>
            <person name="Andreopoulos B."/>
            <person name="Baker S."/>
            <person name="Barry K."/>
            <person name="Bills G."/>
            <person name="Bluhm B."/>
            <person name="Cannon C."/>
            <person name="Castanera R."/>
            <person name="Culley D."/>
            <person name="Daum C."/>
            <person name="Ezra D."/>
            <person name="Gonzalez J."/>
            <person name="Henrissat B."/>
            <person name="Kuo A."/>
            <person name="Liang C."/>
            <person name="Lipzen A."/>
            <person name="Lutzoni F."/>
            <person name="Magnuson J."/>
            <person name="Mondo S."/>
            <person name="Nolan M."/>
            <person name="Ohm R."/>
            <person name="Pangilinan J."/>
            <person name="Park H.-J."/>
            <person name="Ramirez L."/>
            <person name="Alfaro M."/>
            <person name="Sun H."/>
            <person name="Tritt A."/>
            <person name="Yoshinaga Y."/>
            <person name="Zwiers L.-H."/>
            <person name="Turgeon B."/>
            <person name="Goodwin S."/>
            <person name="Spatafora J."/>
            <person name="Crous P."/>
            <person name="Grigoriev I."/>
        </authorList>
    </citation>
    <scope>NUCLEOTIDE SEQUENCE</scope>
    <source>
        <strain evidence="5">CBS 107.79</strain>
    </source>
</reference>
<keyword evidence="6" id="KW-1185">Reference proteome</keyword>
<dbReference type="InterPro" id="IPR020846">
    <property type="entry name" value="MFS_dom"/>
</dbReference>
<proteinExistence type="inferred from homology"/>
<evidence type="ECO:0000256" key="1">
    <source>
        <dbReference type="ARBA" id="ARBA00004141"/>
    </source>
</evidence>
<keyword evidence="3" id="KW-0472">Membrane</keyword>
<dbReference type="PROSITE" id="PS50850">
    <property type="entry name" value="MFS"/>
    <property type="match status" value="1"/>
</dbReference>
<accession>A0A6A5VIU3</accession>
<dbReference type="Gene3D" id="1.20.1250.20">
    <property type="entry name" value="MFS general substrate transporter like domains"/>
    <property type="match status" value="2"/>
</dbReference>
<dbReference type="SUPFAM" id="SSF103473">
    <property type="entry name" value="MFS general substrate transporter"/>
    <property type="match status" value="1"/>
</dbReference>
<comment type="subcellular location">
    <subcellularLocation>
        <location evidence="1">Membrane</location>
        <topology evidence="1">Multi-pass membrane protein</topology>
    </subcellularLocation>
</comment>
<name>A0A6A5VIU3_9PLEO</name>
<feature type="transmembrane region" description="Helical" evidence="3">
    <location>
        <begin position="398"/>
        <end position="419"/>
    </location>
</feature>
<dbReference type="InterPro" id="IPR036259">
    <property type="entry name" value="MFS_trans_sf"/>
</dbReference>
<evidence type="ECO:0000313" key="5">
    <source>
        <dbReference type="EMBL" id="KAF1977553.1"/>
    </source>
</evidence>
<feature type="transmembrane region" description="Helical" evidence="3">
    <location>
        <begin position="304"/>
        <end position="327"/>
    </location>
</feature>
<dbReference type="OrthoDB" id="410267at2759"/>
<dbReference type="GO" id="GO:0016020">
    <property type="term" value="C:membrane"/>
    <property type="evidence" value="ECO:0007669"/>
    <property type="project" value="UniProtKB-SubCell"/>
</dbReference>
<dbReference type="EMBL" id="ML976663">
    <property type="protein sequence ID" value="KAF1977553.1"/>
    <property type="molecule type" value="Genomic_DNA"/>
</dbReference>
<evidence type="ECO:0000259" key="4">
    <source>
        <dbReference type="PROSITE" id="PS50850"/>
    </source>
</evidence>
<keyword evidence="3" id="KW-0812">Transmembrane</keyword>
<feature type="transmembrane region" description="Helical" evidence="3">
    <location>
        <begin position="200"/>
        <end position="220"/>
    </location>
</feature>
<keyword evidence="3" id="KW-1133">Transmembrane helix</keyword>